<gene>
    <name evidence="1" type="ORF">AVEN_156034_1</name>
</gene>
<comment type="caution">
    <text evidence="1">The sequence shown here is derived from an EMBL/GenBank/DDBJ whole genome shotgun (WGS) entry which is preliminary data.</text>
</comment>
<sequence length="43" mass="4899">SGMHGFNMTVRLRTKHHEAVPGGGIRGTNNRVWWFQRVASTFT</sequence>
<reference evidence="1 2" key="1">
    <citation type="journal article" date="2019" name="Sci. Rep.">
        <title>Orb-weaving spider Araneus ventricosus genome elucidates the spidroin gene catalogue.</title>
        <authorList>
            <person name="Kono N."/>
            <person name="Nakamura H."/>
            <person name="Ohtoshi R."/>
            <person name="Moran D.A.P."/>
            <person name="Shinohara A."/>
            <person name="Yoshida Y."/>
            <person name="Fujiwara M."/>
            <person name="Mori M."/>
            <person name="Tomita M."/>
            <person name="Arakawa K."/>
        </authorList>
    </citation>
    <scope>NUCLEOTIDE SEQUENCE [LARGE SCALE GENOMIC DNA]</scope>
</reference>
<dbReference type="Proteomes" id="UP000499080">
    <property type="component" value="Unassembled WGS sequence"/>
</dbReference>
<name>A0A4Y2JTF6_ARAVE</name>
<evidence type="ECO:0000313" key="1">
    <source>
        <dbReference type="EMBL" id="GBM93117.1"/>
    </source>
</evidence>
<evidence type="ECO:0000313" key="2">
    <source>
        <dbReference type="Proteomes" id="UP000499080"/>
    </source>
</evidence>
<protein>
    <submittedName>
        <fullName evidence="1">Uncharacterized protein</fullName>
    </submittedName>
</protein>
<proteinExistence type="predicted"/>
<organism evidence="1 2">
    <name type="scientific">Araneus ventricosus</name>
    <name type="common">Orbweaver spider</name>
    <name type="synonym">Epeira ventricosa</name>
    <dbReference type="NCBI Taxonomy" id="182803"/>
    <lineage>
        <taxon>Eukaryota</taxon>
        <taxon>Metazoa</taxon>
        <taxon>Ecdysozoa</taxon>
        <taxon>Arthropoda</taxon>
        <taxon>Chelicerata</taxon>
        <taxon>Arachnida</taxon>
        <taxon>Araneae</taxon>
        <taxon>Araneomorphae</taxon>
        <taxon>Entelegynae</taxon>
        <taxon>Araneoidea</taxon>
        <taxon>Araneidae</taxon>
        <taxon>Araneus</taxon>
    </lineage>
</organism>
<feature type="non-terminal residue" evidence="1">
    <location>
        <position position="1"/>
    </location>
</feature>
<dbReference type="EMBL" id="BGPR01191676">
    <property type="protein sequence ID" value="GBM93117.1"/>
    <property type="molecule type" value="Genomic_DNA"/>
</dbReference>
<accession>A0A4Y2JTF6</accession>
<dbReference type="AlphaFoldDB" id="A0A4Y2JTF6"/>
<keyword evidence="2" id="KW-1185">Reference proteome</keyword>